<evidence type="ECO:0000313" key="17">
    <source>
        <dbReference type="EMBL" id="AAS97211.1"/>
    </source>
</evidence>
<dbReference type="GO" id="GO:0008986">
    <property type="term" value="F:pyruvate, water dikinase activity"/>
    <property type="evidence" value="ECO:0007669"/>
    <property type="project" value="UniProtKB-EC"/>
</dbReference>
<dbReference type="eggNOG" id="COG0574">
    <property type="taxonomic scope" value="Bacteria"/>
</dbReference>
<dbReference type="SUPFAM" id="SSF52009">
    <property type="entry name" value="Phosphohistidine domain"/>
    <property type="match status" value="1"/>
</dbReference>
<keyword evidence="9" id="KW-0547">Nucleotide-binding</keyword>
<protein>
    <recommendedName>
        <fullName evidence="6">Phosphoenolpyruvate synthase</fullName>
        <ecNumber evidence="5">2.7.9.2</ecNumber>
    </recommendedName>
    <alternativeName>
        <fullName evidence="13">Pyruvate, water dikinase</fullName>
    </alternativeName>
</protein>
<evidence type="ECO:0000256" key="11">
    <source>
        <dbReference type="ARBA" id="ARBA00022840"/>
    </source>
</evidence>
<keyword evidence="18" id="KW-1185">Reference proteome</keyword>
<dbReference type="AlphaFoldDB" id="Q727W5"/>
<evidence type="ECO:0000256" key="8">
    <source>
        <dbReference type="ARBA" id="ARBA00022723"/>
    </source>
</evidence>
<evidence type="ECO:0000256" key="3">
    <source>
        <dbReference type="ARBA" id="ARBA00004742"/>
    </source>
</evidence>
<comment type="function">
    <text evidence="2">Catalyzes the phosphorylation of pyruvate to phosphoenolpyruvate.</text>
</comment>
<name>Q727W5_NITV2</name>
<comment type="catalytic activity">
    <reaction evidence="14">
        <text>pyruvate + ATP + H2O = phosphoenolpyruvate + AMP + phosphate + 2 H(+)</text>
        <dbReference type="Rhea" id="RHEA:11364"/>
        <dbReference type="ChEBI" id="CHEBI:15361"/>
        <dbReference type="ChEBI" id="CHEBI:15377"/>
        <dbReference type="ChEBI" id="CHEBI:15378"/>
        <dbReference type="ChEBI" id="CHEBI:30616"/>
        <dbReference type="ChEBI" id="CHEBI:43474"/>
        <dbReference type="ChEBI" id="CHEBI:58702"/>
        <dbReference type="ChEBI" id="CHEBI:456215"/>
        <dbReference type="EC" id="2.7.9.2"/>
    </reaction>
</comment>
<keyword evidence="17" id="KW-0670">Pyruvate</keyword>
<evidence type="ECO:0000259" key="16">
    <source>
        <dbReference type="Pfam" id="PF01326"/>
    </source>
</evidence>
<evidence type="ECO:0000259" key="15">
    <source>
        <dbReference type="Pfam" id="PF00391"/>
    </source>
</evidence>
<evidence type="ECO:0000256" key="1">
    <source>
        <dbReference type="ARBA" id="ARBA00001946"/>
    </source>
</evidence>
<keyword evidence="7" id="KW-0808">Transferase</keyword>
<dbReference type="EnsemblBacteria" id="AAS97211">
    <property type="protein sequence ID" value="AAS97211"/>
    <property type="gene ID" value="DVU_2739"/>
</dbReference>
<dbReference type="HOGENOM" id="CLU_011040_0_0_7"/>
<dbReference type="Pfam" id="PF00391">
    <property type="entry name" value="PEP-utilizers"/>
    <property type="match status" value="1"/>
</dbReference>
<dbReference type="GO" id="GO:0006094">
    <property type="term" value="P:gluconeogenesis"/>
    <property type="evidence" value="ECO:0007669"/>
    <property type="project" value="UniProtKB-UniPathway"/>
</dbReference>
<dbReference type="PANTHER" id="PTHR43030:SF1">
    <property type="entry name" value="PHOSPHOENOLPYRUVATE SYNTHASE"/>
    <property type="match status" value="1"/>
</dbReference>
<dbReference type="Gene3D" id="3.50.30.10">
    <property type="entry name" value="Phosphohistidine domain"/>
    <property type="match status" value="1"/>
</dbReference>
<dbReference type="Gene3D" id="3.30.1490.20">
    <property type="entry name" value="ATP-grasp fold, A domain"/>
    <property type="match status" value="1"/>
</dbReference>
<sequence>MLSLADVTPDMASACGTKSTNLATMRNVLGIPTPPGFVVTARGFERFIEENALGERIAQALSRCAATARPGDDPVMLERVSAEIRDMVLHAPVPASLSDAILDAYRALEAATHPGVHVAMRSSAVGEDTEASFAGQYVTVLNVTAADILTAYREVLASKYSPRAILYRLSYGLEDRDTPMCVAGITMVRSRASGVIYTVDPSAPDSGSLKVAALLGLGELLAGGEGSADVFHVDRATGDLRNTELTEKTHRLVCLPDGGISLEAATAEERTRPAIDDAIVQRLHGYGIRLEEYFKCPQDIEWAVAPDGDLFILQSRPLGLVSAHRPQTAVEYTGHPRLITRGRVASPGAASGVVYNALGNNPDHVPAGAILVARTASPDYAGLMGRVRGIVTDVGSGASHLASVAREFGIPALFDTRDATMRLTHGATVTLDADTTSVYEGTVDELASRTAPARKPFFDSPAHHKLRRVLDLVSPLHLLDPRSPEFDPAHCASVHDIIRFAHENAMREMFGLCDDSLDVTRAVRLHLGIPIMLYCIDLGGGLDDGLTSCERVETAHVRSVPMRALLDGLTHPGISWQGGVALNAHSLLSVMASAATADSENLGGDSFAVVSRDYMNISAKFGYHYANIDALCSDRPSQNHVVLKFAGGAGSYFGRSLRVSFLASVLQRLGFGVDIRGDMLEATLTGLDGDAQQELLDQTGRLLAAARLLDMTIGNGADVERMVSMFFDGNYDFLGTARPRQIEGFYTDTGNWSMEQCDDVRCIRQDGSEWGRSVGGESSAVFARMFGPRYQEALDRVETFFHFPLAICQESRMADGSLRLHVRPEGGRMDRAGGLAFGIRNAGNYFVLRLNAVENNVILFEFVNSRRVRLERVDVRIRSGTWAELGVDICGKTVRCLLDGVPLFETVLRITPYGYAGLWTKGDSVTLFRDFTVEPALGLAHPIMQ</sequence>
<comment type="similarity">
    <text evidence="4">Belongs to the PEP-utilizing enzyme family.</text>
</comment>
<evidence type="ECO:0000256" key="2">
    <source>
        <dbReference type="ARBA" id="ARBA00002988"/>
    </source>
</evidence>
<dbReference type="InterPro" id="IPR013815">
    <property type="entry name" value="ATP_grasp_subdomain_1"/>
</dbReference>
<keyword evidence="11" id="KW-0067">ATP-binding</keyword>
<keyword evidence="12" id="KW-0460">Magnesium</keyword>
<evidence type="ECO:0000256" key="14">
    <source>
        <dbReference type="ARBA" id="ARBA00047700"/>
    </source>
</evidence>
<dbReference type="Gene3D" id="2.60.120.560">
    <property type="entry name" value="Exo-inulinase, domain 1"/>
    <property type="match status" value="1"/>
</dbReference>
<dbReference type="Proteomes" id="UP000002194">
    <property type="component" value="Chromosome"/>
</dbReference>
<dbReference type="KEGG" id="dvu:DVU_2739"/>
<dbReference type="InterPro" id="IPR002192">
    <property type="entry name" value="PPDK_AMP/ATP-bd"/>
</dbReference>
<evidence type="ECO:0000256" key="6">
    <source>
        <dbReference type="ARBA" id="ARBA00021623"/>
    </source>
</evidence>
<feature type="domain" description="PEP-utilising enzyme mobile" evidence="15">
    <location>
        <begin position="366"/>
        <end position="435"/>
    </location>
</feature>
<evidence type="ECO:0000256" key="13">
    <source>
        <dbReference type="ARBA" id="ARBA00033470"/>
    </source>
</evidence>
<proteinExistence type="inferred from homology"/>
<evidence type="ECO:0000256" key="10">
    <source>
        <dbReference type="ARBA" id="ARBA00022777"/>
    </source>
</evidence>
<dbReference type="InterPro" id="IPR006319">
    <property type="entry name" value="PEP_synth"/>
</dbReference>
<evidence type="ECO:0000256" key="12">
    <source>
        <dbReference type="ARBA" id="ARBA00022842"/>
    </source>
</evidence>
<dbReference type="EC" id="2.7.9.2" evidence="5"/>
<dbReference type="InterPro" id="IPR008279">
    <property type="entry name" value="PEP-util_enz_mobile_dom"/>
</dbReference>
<gene>
    <name evidence="17" type="ordered locus">DVU_2739</name>
</gene>
<feature type="domain" description="Pyruvate phosphate dikinase AMP/ATP-binding" evidence="16">
    <location>
        <begin position="15"/>
        <end position="326"/>
    </location>
</feature>
<evidence type="ECO:0000256" key="7">
    <source>
        <dbReference type="ARBA" id="ARBA00022679"/>
    </source>
</evidence>
<dbReference type="SUPFAM" id="SSF56059">
    <property type="entry name" value="Glutathione synthetase ATP-binding domain-like"/>
    <property type="match status" value="1"/>
</dbReference>
<dbReference type="GO" id="GO:0046872">
    <property type="term" value="F:metal ion binding"/>
    <property type="evidence" value="ECO:0007669"/>
    <property type="project" value="UniProtKB-KW"/>
</dbReference>
<keyword evidence="8" id="KW-0479">Metal-binding</keyword>
<comment type="cofactor">
    <cofactor evidence="1">
        <name>Mg(2+)</name>
        <dbReference type="ChEBI" id="CHEBI:18420"/>
    </cofactor>
</comment>
<dbReference type="UniPathway" id="UPA00138"/>
<dbReference type="STRING" id="882.DVU_2739"/>
<comment type="pathway">
    <text evidence="3">Carbohydrate biosynthesis; gluconeogenesis.</text>
</comment>
<evidence type="ECO:0000256" key="5">
    <source>
        <dbReference type="ARBA" id="ARBA00011996"/>
    </source>
</evidence>
<keyword evidence="10" id="KW-0418">Kinase</keyword>
<dbReference type="PANTHER" id="PTHR43030">
    <property type="entry name" value="PHOSPHOENOLPYRUVATE SYNTHASE"/>
    <property type="match status" value="1"/>
</dbReference>
<organism evidence="17 18">
    <name type="scientific">Nitratidesulfovibrio vulgaris (strain ATCC 29579 / DSM 644 / CCUG 34227 / NCIMB 8303 / VKM B-1760 / Hildenborough)</name>
    <name type="common">Desulfovibrio vulgaris</name>
    <dbReference type="NCBI Taxonomy" id="882"/>
    <lineage>
        <taxon>Bacteria</taxon>
        <taxon>Pseudomonadati</taxon>
        <taxon>Thermodesulfobacteriota</taxon>
        <taxon>Desulfovibrionia</taxon>
        <taxon>Desulfovibrionales</taxon>
        <taxon>Desulfovibrionaceae</taxon>
        <taxon>Nitratidesulfovibrio</taxon>
    </lineage>
</organism>
<evidence type="ECO:0000256" key="9">
    <source>
        <dbReference type="ARBA" id="ARBA00022741"/>
    </source>
</evidence>
<evidence type="ECO:0000313" key="18">
    <source>
        <dbReference type="Proteomes" id="UP000002194"/>
    </source>
</evidence>
<evidence type="ECO:0000256" key="4">
    <source>
        <dbReference type="ARBA" id="ARBA00007837"/>
    </source>
</evidence>
<dbReference type="PhylomeDB" id="Q727W5"/>
<dbReference type="eggNOG" id="COG3848">
    <property type="taxonomic scope" value="Bacteria"/>
</dbReference>
<accession>Q727W5</accession>
<reference evidence="17 18" key="1">
    <citation type="journal article" date="2004" name="Nat. Biotechnol.">
        <title>The genome sequence of the anaerobic, sulfate-reducing bacterium Desulfovibrio vulgaris Hildenborough.</title>
        <authorList>
            <person name="Heidelberg J.F."/>
            <person name="Seshadri R."/>
            <person name="Haveman S.A."/>
            <person name="Hemme C.L."/>
            <person name="Paulsen I.T."/>
            <person name="Kolonay J.F."/>
            <person name="Eisen J.A."/>
            <person name="Ward N."/>
            <person name="Methe B."/>
            <person name="Brinkac L.M."/>
            <person name="Daugherty S.C."/>
            <person name="Deboy R.T."/>
            <person name="Dodson R.J."/>
            <person name="Durkin A.S."/>
            <person name="Madupu R."/>
            <person name="Nelson W.C."/>
            <person name="Sullivan S.A."/>
            <person name="Fouts D."/>
            <person name="Haft D.H."/>
            <person name="Selengut J."/>
            <person name="Peterson J.D."/>
            <person name="Davidsen T.M."/>
            <person name="Zafar N."/>
            <person name="Zhou L."/>
            <person name="Radune D."/>
            <person name="Dimitrov G."/>
            <person name="Hance M."/>
            <person name="Tran K."/>
            <person name="Khouri H."/>
            <person name="Gill J."/>
            <person name="Utterback T.R."/>
            <person name="Feldblyum T.V."/>
            <person name="Wall J.D."/>
            <person name="Voordouw G."/>
            <person name="Fraser C.M."/>
        </authorList>
    </citation>
    <scope>NUCLEOTIDE SEQUENCE [LARGE SCALE GENOMIC DNA]</scope>
    <source>
        <strain evidence="18">ATCC 29579 / DSM 644 / NCIMB 8303 / VKM B-1760 / Hildenborough</strain>
    </source>
</reference>
<dbReference type="Pfam" id="PF01326">
    <property type="entry name" value="PPDK_N"/>
    <property type="match status" value="1"/>
</dbReference>
<dbReference type="EMBL" id="AE017285">
    <property type="protein sequence ID" value="AAS97211.1"/>
    <property type="molecule type" value="Genomic_DNA"/>
</dbReference>
<dbReference type="Gene3D" id="3.30.470.20">
    <property type="entry name" value="ATP-grasp fold, B domain"/>
    <property type="match status" value="1"/>
</dbReference>
<dbReference type="InterPro" id="IPR036637">
    <property type="entry name" value="Phosphohistidine_dom_sf"/>
</dbReference>
<dbReference type="SMR" id="Q727W5"/>
<dbReference type="PaxDb" id="882-DVU_2739"/>
<dbReference type="GO" id="GO:0005524">
    <property type="term" value="F:ATP binding"/>
    <property type="evidence" value="ECO:0007669"/>
    <property type="project" value="UniProtKB-KW"/>
</dbReference>